<name>A0A4Y9YPC9_9APHY</name>
<evidence type="ECO:0000313" key="3">
    <source>
        <dbReference type="EMBL" id="TFY62889.1"/>
    </source>
</evidence>
<protein>
    <submittedName>
        <fullName evidence="3">Uncharacterized protein</fullName>
    </submittedName>
</protein>
<keyword evidence="2" id="KW-0472">Membrane</keyword>
<comment type="caution">
    <text evidence="3">The sequence shown here is derived from an EMBL/GenBank/DDBJ whole genome shotgun (WGS) entry which is preliminary data.</text>
</comment>
<dbReference type="EMBL" id="SEKV01000149">
    <property type="protein sequence ID" value="TFY62889.1"/>
    <property type="molecule type" value="Genomic_DNA"/>
</dbReference>
<feature type="compositionally biased region" description="Basic and acidic residues" evidence="1">
    <location>
        <begin position="138"/>
        <end position="148"/>
    </location>
</feature>
<sequence length="195" mass="21284">MPAVLLSASPVVGAETSQQSEQASLHGQRALTPMISGVVSGGTIGILWIVGLLIYIYRRYRGHQQVRSAGLRTHRELDILPPKPEAYILPPDPAIIQGFRAPRRARRPPTTRAQTGNGNPKHVRTEPWTSSEKGGRRKEKEREARPGDTRSAPQLPTLEELPSPTLSPAPSLPAKADRLSASRPLSPKETPTHDL</sequence>
<keyword evidence="2" id="KW-1133">Transmembrane helix</keyword>
<proteinExistence type="predicted"/>
<accession>A0A4Y9YPC9</accession>
<gene>
    <name evidence="3" type="ORF">EVJ58_g3574</name>
</gene>
<feature type="compositionally biased region" description="Low complexity" evidence="1">
    <location>
        <begin position="155"/>
        <end position="164"/>
    </location>
</feature>
<keyword evidence="2" id="KW-0812">Transmembrane</keyword>
<evidence type="ECO:0000313" key="4">
    <source>
        <dbReference type="Proteomes" id="UP000298390"/>
    </source>
</evidence>
<dbReference type="Proteomes" id="UP000298390">
    <property type="component" value="Unassembled WGS sequence"/>
</dbReference>
<dbReference type="AlphaFoldDB" id="A0A4Y9YPC9"/>
<feature type="region of interest" description="Disordered" evidence="1">
    <location>
        <begin position="99"/>
        <end position="195"/>
    </location>
</feature>
<feature type="transmembrane region" description="Helical" evidence="2">
    <location>
        <begin position="37"/>
        <end position="57"/>
    </location>
</feature>
<evidence type="ECO:0000256" key="2">
    <source>
        <dbReference type="SAM" id="Phobius"/>
    </source>
</evidence>
<reference evidence="3 4" key="1">
    <citation type="submission" date="2019-01" db="EMBL/GenBank/DDBJ databases">
        <title>Genome sequencing of the rare red list fungi Fomitopsis rosea.</title>
        <authorList>
            <person name="Buettner E."/>
            <person name="Kellner H."/>
        </authorList>
    </citation>
    <scope>NUCLEOTIDE SEQUENCE [LARGE SCALE GENOMIC DNA]</scope>
    <source>
        <strain evidence="3 4">DSM 105464</strain>
    </source>
</reference>
<organism evidence="3 4">
    <name type="scientific">Rhodofomes roseus</name>
    <dbReference type="NCBI Taxonomy" id="34475"/>
    <lineage>
        <taxon>Eukaryota</taxon>
        <taxon>Fungi</taxon>
        <taxon>Dikarya</taxon>
        <taxon>Basidiomycota</taxon>
        <taxon>Agaricomycotina</taxon>
        <taxon>Agaricomycetes</taxon>
        <taxon>Polyporales</taxon>
        <taxon>Rhodofomes</taxon>
    </lineage>
</organism>
<evidence type="ECO:0000256" key="1">
    <source>
        <dbReference type="SAM" id="MobiDB-lite"/>
    </source>
</evidence>